<dbReference type="InterPro" id="IPR016055">
    <property type="entry name" value="A-D-PHexomutase_a/b/a-I/II/III"/>
</dbReference>
<dbReference type="GO" id="GO:0009252">
    <property type="term" value="P:peptidoglycan biosynthetic process"/>
    <property type="evidence" value="ECO:0007669"/>
    <property type="project" value="TreeGrafter"/>
</dbReference>
<dbReference type="GO" id="GO:0005829">
    <property type="term" value="C:cytosol"/>
    <property type="evidence" value="ECO:0007669"/>
    <property type="project" value="TreeGrafter"/>
</dbReference>
<dbReference type="InterPro" id="IPR005844">
    <property type="entry name" value="A-D-PHexomutase_a/b/a-I"/>
</dbReference>
<dbReference type="PANTHER" id="PTHR42946:SF1">
    <property type="entry name" value="PHOSPHOGLUCOMUTASE (ALPHA-D-GLUCOSE-1,6-BISPHOSPHATE-DEPENDENT)"/>
    <property type="match status" value="1"/>
</dbReference>
<comment type="cofactor">
    <cofactor evidence="1">
        <name>Mg(2+)</name>
        <dbReference type="ChEBI" id="CHEBI:18420"/>
    </cofactor>
</comment>
<dbReference type="InterPro" id="IPR050060">
    <property type="entry name" value="Phosphoglucosamine_mutase"/>
</dbReference>
<protein>
    <submittedName>
        <fullName evidence="12">Phosphoglucosamine mutase</fullName>
    </submittedName>
</protein>
<dbReference type="Proteomes" id="UP000885931">
    <property type="component" value="Unassembled WGS sequence"/>
</dbReference>
<dbReference type="SUPFAM" id="SSF55957">
    <property type="entry name" value="Phosphoglucomutase, C-terminal domain"/>
    <property type="match status" value="1"/>
</dbReference>
<dbReference type="AlphaFoldDB" id="A0A7C1BBG0"/>
<dbReference type="Pfam" id="PF02878">
    <property type="entry name" value="PGM_PMM_I"/>
    <property type="match status" value="1"/>
</dbReference>
<dbReference type="InterPro" id="IPR016066">
    <property type="entry name" value="A-D-PHexomutase_CS"/>
</dbReference>
<keyword evidence="3" id="KW-0597">Phosphoprotein</keyword>
<dbReference type="Pfam" id="PF02880">
    <property type="entry name" value="PGM_PMM_III"/>
    <property type="match status" value="1"/>
</dbReference>
<evidence type="ECO:0000259" key="10">
    <source>
        <dbReference type="Pfam" id="PF02879"/>
    </source>
</evidence>
<dbReference type="Pfam" id="PF02879">
    <property type="entry name" value="PGM_PMM_II"/>
    <property type="match status" value="1"/>
</dbReference>
<evidence type="ECO:0000256" key="6">
    <source>
        <dbReference type="ARBA" id="ARBA00023235"/>
    </source>
</evidence>
<dbReference type="Gene3D" id="3.30.310.50">
    <property type="entry name" value="Alpha-D-phosphohexomutase, C-terminal domain"/>
    <property type="match status" value="1"/>
</dbReference>
<dbReference type="InterPro" id="IPR005843">
    <property type="entry name" value="A-D-PHexomutase_C"/>
</dbReference>
<feature type="domain" description="Alpha-D-phosphohexomutase alpha/beta/alpha" evidence="9">
    <location>
        <begin position="5"/>
        <end position="129"/>
    </location>
</feature>
<feature type="domain" description="Alpha-D-phosphohexomutase C-terminal" evidence="8">
    <location>
        <begin position="393"/>
        <end position="434"/>
    </location>
</feature>
<dbReference type="EMBL" id="DRBW01000091">
    <property type="protein sequence ID" value="HDM90050.1"/>
    <property type="molecule type" value="Genomic_DNA"/>
</dbReference>
<gene>
    <name evidence="12" type="ORF">ENG67_02445</name>
</gene>
<dbReference type="GO" id="GO:0006048">
    <property type="term" value="P:UDP-N-acetylglucosamine biosynthetic process"/>
    <property type="evidence" value="ECO:0007669"/>
    <property type="project" value="TreeGrafter"/>
</dbReference>
<comment type="similarity">
    <text evidence="2 7">Belongs to the phosphohexose mutase family.</text>
</comment>
<keyword evidence="5 7" id="KW-0460">Magnesium</keyword>
<name>A0A7C1BBG0_UNCW3</name>
<dbReference type="PROSITE" id="PS00710">
    <property type="entry name" value="PGM_PMM"/>
    <property type="match status" value="1"/>
</dbReference>
<dbReference type="InterPro" id="IPR005845">
    <property type="entry name" value="A-D-PHexomutase_a/b/a-II"/>
</dbReference>
<evidence type="ECO:0000256" key="1">
    <source>
        <dbReference type="ARBA" id="ARBA00001946"/>
    </source>
</evidence>
<dbReference type="InterPro" id="IPR036900">
    <property type="entry name" value="A-D-PHexomutase_C_sf"/>
</dbReference>
<dbReference type="PRINTS" id="PR00509">
    <property type="entry name" value="PGMPMM"/>
</dbReference>
<dbReference type="PANTHER" id="PTHR42946">
    <property type="entry name" value="PHOSPHOHEXOSE MUTASE"/>
    <property type="match status" value="1"/>
</dbReference>
<accession>A0A7C1BBG0</accession>
<evidence type="ECO:0000259" key="8">
    <source>
        <dbReference type="Pfam" id="PF00408"/>
    </source>
</evidence>
<evidence type="ECO:0000259" key="9">
    <source>
        <dbReference type="Pfam" id="PF02878"/>
    </source>
</evidence>
<dbReference type="Gene3D" id="3.40.120.10">
    <property type="entry name" value="Alpha-D-Glucose-1,6-Bisphosphate, subunit A, domain 3"/>
    <property type="match status" value="3"/>
</dbReference>
<evidence type="ECO:0000259" key="11">
    <source>
        <dbReference type="Pfam" id="PF02880"/>
    </source>
</evidence>
<dbReference type="GO" id="GO:0008966">
    <property type="term" value="F:phosphoglucosamine mutase activity"/>
    <property type="evidence" value="ECO:0007669"/>
    <property type="project" value="TreeGrafter"/>
</dbReference>
<dbReference type="GO" id="GO:0005975">
    <property type="term" value="P:carbohydrate metabolic process"/>
    <property type="evidence" value="ECO:0007669"/>
    <property type="project" value="InterPro"/>
</dbReference>
<dbReference type="SUPFAM" id="SSF53738">
    <property type="entry name" value="Phosphoglucomutase, first 3 domains"/>
    <property type="match status" value="3"/>
</dbReference>
<dbReference type="GO" id="GO:0004615">
    <property type="term" value="F:phosphomannomutase activity"/>
    <property type="evidence" value="ECO:0007669"/>
    <property type="project" value="TreeGrafter"/>
</dbReference>
<sequence>MKNLLFSVSGLRGIVGDGLNPLNTVRYTAAFASWNGKGLYLLGSDTRPHGDLFIDLVKATLRGLGNDVVDLGIVPTPTLLYLVRKWEAQGGIVVTASHNPIEWNALKFVKKGGIFPSAREKEEIEKGIDGPFEWARWDEVGGFLEDFTAWTEHVDDILISPYVDVDSIKSKNFKVAVDAVNGAAHEALPALLEELGTGVVRLNCSPESPFPHKPEPRPEALVELDALLRAGSVDVGFAVDPDGDRLLLGITGRGLLSEEYTVPLAVYSVLMRKKGDVVVNYSSSLLTDRVASKFGVKVHRARVGEANVVEKMKEVGALIGGEGNGGVIFPEMNSARDSLVGAALILSLFSKRGFEVIDELPQYHLVKKSFPLRGEFQVQRLAPYFEGGQMSLEDGLYVRYENSWAHIRPSNTEPIIRVFAEAESAEEAEGLVKKAEDALKRAGLL</sequence>
<organism evidence="12">
    <name type="scientific">candidate division WOR-3 bacterium</name>
    <dbReference type="NCBI Taxonomy" id="2052148"/>
    <lineage>
        <taxon>Bacteria</taxon>
        <taxon>Bacteria division WOR-3</taxon>
    </lineage>
</organism>
<keyword evidence="6" id="KW-0413">Isomerase</keyword>
<dbReference type="GO" id="GO:0000287">
    <property type="term" value="F:magnesium ion binding"/>
    <property type="evidence" value="ECO:0007669"/>
    <property type="project" value="InterPro"/>
</dbReference>
<proteinExistence type="inferred from homology"/>
<feature type="domain" description="Alpha-D-phosphohexomutase alpha/beta/alpha" evidence="10">
    <location>
        <begin position="163"/>
        <end position="248"/>
    </location>
</feature>
<evidence type="ECO:0000256" key="3">
    <source>
        <dbReference type="ARBA" id="ARBA00022553"/>
    </source>
</evidence>
<evidence type="ECO:0000313" key="12">
    <source>
        <dbReference type="EMBL" id="HDM90050.1"/>
    </source>
</evidence>
<feature type="domain" description="Alpha-D-phosphohexomutase alpha/beta/alpha" evidence="11">
    <location>
        <begin position="272"/>
        <end position="354"/>
    </location>
</feature>
<comment type="caution">
    <text evidence="12">The sequence shown here is derived from an EMBL/GenBank/DDBJ whole genome shotgun (WGS) entry which is preliminary data.</text>
</comment>
<evidence type="ECO:0000256" key="7">
    <source>
        <dbReference type="RuleBase" id="RU004326"/>
    </source>
</evidence>
<dbReference type="InterPro" id="IPR005846">
    <property type="entry name" value="A-D-PHexomutase_a/b/a-III"/>
</dbReference>
<keyword evidence="4 7" id="KW-0479">Metal-binding</keyword>
<evidence type="ECO:0000256" key="4">
    <source>
        <dbReference type="ARBA" id="ARBA00022723"/>
    </source>
</evidence>
<reference evidence="12" key="1">
    <citation type="journal article" date="2020" name="mSystems">
        <title>Genome- and Community-Level Interaction Insights into Carbon Utilization and Element Cycling Functions of Hydrothermarchaeota in Hydrothermal Sediment.</title>
        <authorList>
            <person name="Zhou Z."/>
            <person name="Liu Y."/>
            <person name="Xu W."/>
            <person name="Pan J."/>
            <person name="Luo Z.H."/>
            <person name="Li M."/>
        </authorList>
    </citation>
    <scope>NUCLEOTIDE SEQUENCE [LARGE SCALE GENOMIC DNA]</scope>
    <source>
        <strain evidence="12">HyVt-237</strain>
    </source>
</reference>
<dbReference type="Pfam" id="PF00408">
    <property type="entry name" value="PGM_PMM_IV"/>
    <property type="match status" value="1"/>
</dbReference>
<dbReference type="InterPro" id="IPR005841">
    <property type="entry name" value="Alpha-D-phosphohexomutase_SF"/>
</dbReference>
<evidence type="ECO:0000256" key="2">
    <source>
        <dbReference type="ARBA" id="ARBA00010231"/>
    </source>
</evidence>
<evidence type="ECO:0000256" key="5">
    <source>
        <dbReference type="ARBA" id="ARBA00022842"/>
    </source>
</evidence>